<comment type="caution">
    <text evidence="4">The sequence shown here is derived from an EMBL/GenBank/DDBJ whole genome shotgun (WGS) entry which is preliminary data.</text>
</comment>
<keyword evidence="2" id="KW-1133">Transmembrane helix</keyword>
<feature type="signal peptide" evidence="3">
    <location>
        <begin position="1"/>
        <end position="30"/>
    </location>
</feature>
<feature type="transmembrane region" description="Helical" evidence="2">
    <location>
        <begin position="228"/>
        <end position="252"/>
    </location>
</feature>
<dbReference type="EMBL" id="MU858172">
    <property type="protein sequence ID" value="KAK4210527.1"/>
    <property type="molecule type" value="Genomic_DNA"/>
</dbReference>
<evidence type="ECO:0000256" key="2">
    <source>
        <dbReference type="SAM" id="Phobius"/>
    </source>
</evidence>
<feature type="region of interest" description="Disordered" evidence="1">
    <location>
        <begin position="257"/>
        <end position="292"/>
    </location>
</feature>
<feature type="compositionally biased region" description="Basic and acidic residues" evidence="1">
    <location>
        <begin position="260"/>
        <end position="292"/>
    </location>
</feature>
<dbReference type="Proteomes" id="UP001301769">
    <property type="component" value="Unassembled WGS sequence"/>
</dbReference>
<feature type="region of interest" description="Disordered" evidence="1">
    <location>
        <begin position="404"/>
        <end position="450"/>
    </location>
</feature>
<evidence type="ECO:0000313" key="4">
    <source>
        <dbReference type="EMBL" id="KAK4210527.1"/>
    </source>
</evidence>
<proteinExistence type="predicted"/>
<keyword evidence="5" id="KW-1185">Reference proteome</keyword>
<reference evidence="4" key="2">
    <citation type="submission" date="2023-05" db="EMBL/GenBank/DDBJ databases">
        <authorList>
            <consortium name="Lawrence Berkeley National Laboratory"/>
            <person name="Steindorff A."/>
            <person name="Hensen N."/>
            <person name="Bonometti L."/>
            <person name="Westerberg I."/>
            <person name="Brannstrom I.O."/>
            <person name="Guillou S."/>
            <person name="Cros-Aarteil S."/>
            <person name="Calhoun S."/>
            <person name="Haridas S."/>
            <person name="Kuo A."/>
            <person name="Mondo S."/>
            <person name="Pangilinan J."/>
            <person name="Riley R."/>
            <person name="Labutti K."/>
            <person name="Andreopoulos B."/>
            <person name="Lipzen A."/>
            <person name="Chen C."/>
            <person name="Yanf M."/>
            <person name="Daum C."/>
            <person name="Ng V."/>
            <person name="Clum A."/>
            <person name="Ohm R."/>
            <person name="Martin F."/>
            <person name="Silar P."/>
            <person name="Natvig D."/>
            <person name="Lalanne C."/>
            <person name="Gautier V."/>
            <person name="Ament-Velasquez S.L."/>
            <person name="Kruys A."/>
            <person name="Hutchinson M.I."/>
            <person name="Powell A.J."/>
            <person name="Barry K."/>
            <person name="Miller A.N."/>
            <person name="Grigoriev I.V."/>
            <person name="Debuchy R."/>
            <person name="Gladieux P."/>
            <person name="Thoren M.H."/>
            <person name="Johannesson H."/>
        </authorList>
    </citation>
    <scope>NUCLEOTIDE SEQUENCE</scope>
    <source>
        <strain evidence="4">PSN293</strain>
    </source>
</reference>
<dbReference type="PROSITE" id="PS51257">
    <property type="entry name" value="PROKAR_LIPOPROTEIN"/>
    <property type="match status" value="1"/>
</dbReference>
<accession>A0AAN6Y5J5</accession>
<organism evidence="4 5">
    <name type="scientific">Rhypophila decipiens</name>
    <dbReference type="NCBI Taxonomy" id="261697"/>
    <lineage>
        <taxon>Eukaryota</taxon>
        <taxon>Fungi</taxon>
        <taxon>Dikarya</taxon>
        <taxon>Ascomycota</taxon>
        <taxon>Pezizomycotina</taxon>
        <taxon>Sordariomycetes</taxon>
        <taxon>Sordariomycetidae</taxon>
        <taxon>Sordariales</taxon>
        <taxon>Naviculisporaceae</taxon>
        <taxon>Rhypophila</taxon>
    </lineage>
</organism>
<evidence type="ECO:0000256" key="1">
    <source>
        <dbReference type="SAM" id="MobiDB-lite"/>
    </source>
</evidence>
<keyword evidence="2" id="KW-0812">Transmembrane</keyword>
<feature type="compositionally biased region" description="Polar residues" evidence="1">
    <location>
        <begin position="441"/>
        <end position="450"/>
    </location>
</feature>
<name>A0AAN6Y5J5_9PEZI</name>
<reference evidence="4" key="1">
    <citation type="journal article" date="2023" name="Mol. Phylogenet. Evol.">
        <title>Genome-scale phylogeny and comparative genomics of the fungal order Sordariales.</title>
        <authorList>
            <person name="Hensen N."/>
            <person name="Bonometti L."/>
            <person name="Westerberg I."/>
            <person name="Brannstrom I.O."/>
            <person name="Guillou S."/>
            <person name="Cros-Aarteil S."/>
            <person name="Calhoun S."/>
            <person name="Haridas S."/>
            <person name="Kuo A."/>
            <person name="Mondo S."/>
            <person name="Pangilinan J."/>
            <person name="Riley R."/>
            <person name="LaButti K."/>
            <person name="Andreopoulos B."/>
            <person name="Lipzen A."/>
            <person name="Chen C."/>
            <person name="Yan M."/>
            <person name="Daum C."/>
            <person name="Ng V."/>
            <person name="Clum A."/>
            <person name="Steindorff A."/>
            <person name="Ohm R.A."/>
            <person name="Martin F."/>
            <person name="Silar P."/>
            <person name="Natvig D.O."/>
            <person name="Lalanne C."/>
            <person name="Gautier V."/>
            <person name="Ament-Velasquez S.L."/>
            <person name="Kruys A."/>
            <person name="Hutchinson M.I."/>
            <person name="Powell A.J."/>
            <person name="Barry K."/>
            <person name="Miller A.N."/>
            <person name="Grigoriev I.V."/>
            <person name="Debuchy R."/>
            <person name="Gladieux P."/>
            <person name="Hiltunen Thoren M."/>
            <person name="Johannesson H."/>
        </authorList>
    </citation>
    <scope>NUCLEOTIDE SEQUENCE</scope>
    <source>
        <strain evidence="4">PSN293</strain>
    </source>
</reference>
<feature type="chain" id="PRO_5042926485" evidence="3">
    <location>
        <begin position="31"/>
        <end position="484"/>
    </location>
</feature>
<evidence type="ECO:0000313" key="5">
    <source>
        <dbReference type="Proteomes" id="UP001301769"/>
    </source>
</evidence>
<sequence>MRRSNSRGVPRSLSTWAVAASLFSFSCVASDHLSVPSRPPSSRLAPREEKFEYPNEHVVLADCSQGDERHLTSQMAYYYDAPNEKPVDVALVDTQQPGQFALWINSNTTALFTDSNIYFTATLGSIVKDGAYAGYGHNGADGKLIHNFNCWRKYQFNLYEWQNARCSMTYYCNHDPRPDNAPEIVITTNVVPTSTATLAPGESAAFPAGNGTLPGTQDTATTGLSHGALIGAIVGSVAVLVIGGLLGLWLLLRRRSRNKDKKDSDHPEGLAEADDGRPYGDKKSSDAHGRQELDAKLSRFEMDTEAHRFEMANNEVAELDGTGLVFDRKDSSDLKHHYDINDVKPHHDGDYKHHYDTKAGADIKQREVGDKGDSDAMFDEPKTMLPDELKARAVDKAVIRASTGAGSATVSRWTEKKENEQHRTDEQQSGDEVPLRAPPTRSETNWSAWTTDSEVDLAGFPLVLMSPMSPVSPLSPSGPKPPND</sequence>
<evidence type="ECO:0000256" key="3">
    <source>
        <dbReference type="SAM" id="SignalP"/>
    </source>
</evidence>
<keyword evidence="3" id="KW-0732">Signal</keyword>
<keyword evidence="2" id="KW-0472">Membrane</keyword>
<protein>
    <submittedName>
        <fullName evidence="4">Uncharacterized protein</fullName>
    </submittedName>
</protein>
<feature type="region of interest" description="Disordered" evidence="1">
    <location>
        <begin position="465"/>
        <end position="484"/>
    </location>
</feature>
<dbReference type="AlphaFoldDB" id="A0AAN6Y5J5"/>
<feature type="compositionally biased region" description="Basic and acidic residues" evidence="1">
    <location>
        <begin position="413"/>
        <end position="426"/>
    </location>
</feature>
<gene>
    <name evidence="4" type="ORF">QBC37DRAFT_376938</name>
</gene>
<feature type="compositionally biased region" description="Low complexity" evidence="1">
    <location>
        <begin position="465"/>
        <end position="475"/>
    </location>
</feature>